<organism evidence="1 3">
    <name type="scientific">Adineta steineri</name>
    <dbReference type="NCBI Taxonomy" id="433720"/>
    <lineage>
        <taxon>Eukaryota</taxon>
        <taxon>Metazoa</taxon>
        <taxon>Spiralia</taxon>
        <taxon>Gnathifera</taxon>
        <taxon>Rotifera</taxon>
        <taxon>Eurotatoria</taxon>
        <taxon>Bdelloidea</taxon>
        <taxon>Adinetida</taxon>
        <taxon>Adinetidae</taxon>
        <taxon>Adineta</taxon>
    </lineage>
</organism>
<sequence>MLIEKATNAQTHVQLVPYLGIVNPEHMNQINCIPMANINDNDDNENDHLEKLFVEDFIRKSKDFRENEQINSLPVEIRLGTVYTYQNRRQQNQYPESHNCRRISAHSLRNEERRPRNDKHFLITFNKNKGINDLHMFEHELTCAGFRQTNDQQLTYRLYLRYQTRRLILELKRHADDPRFLSVKRLLKYSTKYTHIDIVKSKHNSNYSETFDDIFDIRTSIGKADEEELHINDDYCDFIHIKDLDQCVFETISPTGEYVYQFNRRLLPYFDFFQIKQTNIYDYSCMDSRFFGLRVLIEHQTGYDLCSSAKTTTPCLQTNNVIMAKLLSLDFTEDEAKRIWTIGLWLSDLATRCTSRDLPANKIFCRQPGSITSYRRIVR</sequence>
<dbReference type="AlphaFoldDB" id="A0A813Q9V5"/>
<dbReference type="Proteomes" id="UP000663868">
    <property type="component" value="Unassembled WGS sequence"/>
</dbReference>
<accession>A0A813Q9V5</accession>
<evidence type="ECO:0000313" key="3">
    <source>
        <dbReference type="Proteomes" id="UP000663860"/>
    </source>
</evidence>
<reference evidence="1" key="1">
    <citation type="submission" date="2021-02" db="EMBL/GenBank/DDBJ databases">
        <authorList>
            <person name="Nowell W R."/>
        </authorList>
    </citation>
    <scope>NUCLEOTIDE SEQUENCE</scope>
</reference>
<dbReference type="EMBL" id="CAJNOE010000028">
    <property type="protein sequence ID" value="CAF0764260.1"/>
    <property type="molecule type" value="Genomic_DNA"/>
</dbReference>
<protein>
    <submittedName>
        <fullName evidence="1">Uncharacterized protein</fullName>
    </submittedName>
</protein>
<gene>
    <name evidence="1" type="ORF">IZO911_LOCUS4900</name>
    <name evidence="2" type="ORF">KXQ929_LOCUS2476</name>
</gene>
<name>A0A813Q9V5_9BILA</name>
<comment type="caution">
    <text evidence="1">The sequence shown here is derived from an EMBL/GenBank/DDBJ whole genome shotgun (WGS) entry which is preliminary data.</text>
</comment>
<dbReference type="EMBL" id="CAJOBB010000074">
    <property type="protein sequence ID" value="CAF3547380.1"/>
    <property type="molecule type" value="Genomic_DNA"/>
</dbReference>
<evidence type="ECO:0000313" key="1">
    <source>
        <dbReference type="EMBL" id="CAF0764260.1"/>
    </source>
</evidence>
<dbReference type="Proteomes" id="UP000663860">
    <property type="component" value="Unassembled WGS sequence"/>
</dbReference>
<proteinExistence type="predicted"/>
<evidence type="ECO:0000313" key="2">
    <source>
        <dbReference type="EMBL" id="CAF3547380.1"/>
    </source>
</evidence>